<gene>
    <name evidence="2" type="ORF">GAN93_27995</name>
</gene>
<dbReference type="SUPFAM" id="SSF51182">
    <property type="entry name" value="RmlC-like cupins"/>
    <property type="match status" value="1"/>
</dbReference>
<dbReference type="Gene3D" id="3.90.550.10">
    <property type="entry name" value="Spore Coat Polysaccharide Biosynthesis Protein SpsA, Chain A"/>
    <property type="match status" value="1"/>
</dbReference>
<dbReference type="PANTHER" id="PTHR46390">
    <property type="entry name" value="MANNOSE-1-PHOSPHATE GUANYLYLTRANSFERASE"/>
    <property type="match status" value="1"/>
</dbReference>
<accession>A0A7J5J8X6</accession>
<dbReference type="AlphaFoldDB" id="A0A7J5J8X6"/>
<dbReference type="Proteomes" id="UP000460317">
    <property type="component" value="Unassembled WGS sequence"/>
</dbReference>
<sequence>TGEWKDLGTWNTLTDELSEHTIGNVVMDDESENTHVINELELPVMCIGARNLVIVASNDGILISDKSKSENIKTYADRLQRRPMFEERRWGEYKVVDTEEFPDGYKSLTKQLKIKSGKCISYQVHRHCDKVWTFIDGEGELVLDGIRSIVGRGDTVTIKKGIKHAVRAISDLTFIEVQSGALLVESDVERFEWIWSDR</sequence>
<dbReference type="GO" id="GO:0009298">
    <property type="term" value="P:GDP-mannose biosynthetic process"/>
    <property type="evidence" value="ECO:0007669"/>
    <property type="project" value="TreeGrafter"/>
</dbReference>
<comment type="caution">
    <text evidence="2">The sequence shown here is derived from an EMBL/GenBank/DDBJ whole genome shotgun (WGS) entry which is preliminary data.</text>
</comment>
<feature type="domain" description="Mannose-6-phosphate isomerase type II C-terminal" evidence="1">
    <location>
        <begin position="88"/>
        <end position="192"/>
    </location>
</feature>
<dbReference type="InterPro" id="IPR014710">
    <property type="entry name" value="RmlC-like_jellyroll"/>
</dbReference>
<dbReference type="GO" id="GO:0004475">
    <property type="term" value="F:mannose-1-phosphate guanylyltransferase (GTP) activity"/>
    <property type="evidence" value="ECO:0007669"/>
    <property type="project" value="TreeGrafter"/>
</dbReference>
<dbReference type="InterPro" id="IPR001538">
    <property type="entry name" value="Man6P_isomerase-2_C"/>
</dbReference>
<dbReference type="InterPro" id="IPR029044">
    <property type="entry name" value="Nucleotide-diphossugar_trans"/>
</dbReference>
<dbReference type="PANTHER" id="PTHR46390:SF1">
    <property type="entry name" value="MANNOSE-1-PHOSPHATE GUANYLYLTRANSFERASE"/>
    <property type="match status" value="1"/>
</dbReference>
<organism evidence="2 3">
    <name type="scientific">Bacteroides thetaiotaomicron</name>
    <dbReference type="NCBI Taxonomy" id="818"/>
    <lineage>
        <taxon>Bacteria</taxon>
        <taxon>Pseudomonadati</taxon>
        <taxon>Bacteroidota</taxon>
        <taxon>Bacteroidia</taxon>
        <taxon>Bacteroidales</taxon>
        <taxon>Bacteroidaceae</taxon>
        <taxon>Bacteroides</taxon>
    </lineage>
</organism>
<dbReference type="InterPro" id="IPR051161">
    <property type="entry name" value="Mannose-6P_isomerase_type2"/>
</dbReference>
<evidence type="ECO:0000313" key="2">
    <source>
        <dbReference type="EMBL" id="KAB4441613.1"/>
    </source>
</evidence>
<feature type="non-terminal residue" evidence="2">
    <location>
        <position position="1"/>
    </location>
</feature>
<proteinExistence type="predicted"/>
<evidence type="ECO:0000313" key="3">
    <source>
        <dbReference type="Proteomes" id="UP000460317"/>
    </source>
</evidence>
<evidence type="ECO:0000259" key="1">
    <source>
        <dbReference type="Pfam" id="PF01050"/>
    </source>
</evidence>
<protein>
    <submittedName>
        <fullName evidence="2">Cupin domain-containing protein</fullName>
    </submittedName>
</protein>
<reference evidence="2 3" key="1">
    <citation type="journal article" date="2019" name="Nat. Med.">
        <title>A library of human gut bacterial isolates paired with longitudinal multiomics data enables mechanistic microbiome research.</title>
        <authorList>
            <person name="Poyet M."/>
            <person name="Groussin M."/>
            <person name="Gibbons S.M."/>
            <person name="Avila-Pacheco J."/>
            <person name="Jiang X."/>
            <person name="Kearney S.M."/>
            <person name="Perrotta A.R."/>
            <person name="Berdy B."/>
            <person name="Zhao S."/>
            <person name="Lieberman T.D."/>
            <person name="Swanson P.K."/>
            <person name="Smith M."/>
            <person name="Roesemann S."/>
            <person name="Alexander J.E."/>
            <person name="Rich S.A."/>
            <person name="Livny J."/>
            <person name="Vlamakis H."/>
            <person name="Clish C."/>
            <person name="Bullock K."/>
            <person name="Deik A."/>
            <person name="Scott J."/>
            <person name="Pierce K.A."/>
            <person name="Xavier R.J."/>
            <person name="Alm E.J."/>
        </authorList>
    </citation>
    <scope>NUCLEOTIDE SEQUENCE [LARGE SCALE GENOMIC DNA]</scope>
    <source>
        <strain evidence="2 3">BIOML-A165</strain>
    </source>
</reference>
<dbReference type="EMBL" id="WCSB01000377">
    <property type="protein sequence ID" value="KAB4441613.1"/>
    <property type="molecule type" value="Genomic_DNA"/>
</dbReference>
<dbReference type="CDD" id="cd02213">
    <property type="entry name" value="cupin_PMI_typeII_C"/>
    <property type="match status" value="1"/>
</dbReference>
<dbReference type="GO" id="GO:0005976">
    <property type="term" value="P:polysaccharide metabolic process"/>
    <property type="evidence" value="ECO:0007669"/>
    <property type="project" value="InterPro"/>
</dbReference>
<dbReference type="InterPro" id="IPR011051">
    <property type="entry name" value="RmlC_Cupin_sf"/>
</dbReference>
<dbReference type="Gene3D" id="2.60.120.10">
    <property type="entry name" value="Jelly Rolls"/>
    <property type="match status" value="1"/>
</dbReference>
<dbReference type="Pfam" id="PF01050">
    <property type="entry name" value="MannoseP_isomer"/>
    <property type="match status" value="1"/>
</dbReference>
<name>A0A7J5J8X6_BACT4</name>